<feature type="compositionally biased region" description="Polar residues" evidence="1">
    <location>
        <begin position="17"/>
        <end position="26"/>
    </location>
</feature>
<feature type="region of interest" description="Disordered" evidence="1">
    <location>
        <begin position="72"/>
        <end position="99"/>
    </location>
</feature>
<proteinExistence type="predicted"/>
<protein>
    <submittedName>
        <fullName evidence="2">Jg1388 protein</fullName>
    </submittedName>
</protein>
<evidence type="ECO:0000313" key="2">
    <source>
        <dbReference type="EMBL" id="CAH2217931.1"/>
    </source>
</evidence>
<dbReference type="AlphaFoldDB" id="A0A8S4QR72"/>
<gene>
    <name evidence="2" type="primary">jg1388</name>
    <name evidence="2" type="ORF">PAEG_LOCUS5807</name>
</gene>
<name>A0A8S4QR72_9NEOP</name>
<feature type="region of interest" description="Disordered" evidence="1">
    <location>
        <begin position="1"/>
        <end position="26"/>
    </location>
</feature>
<reference evidence="2" key="1">
    <citation type="submission" date="2022-03" db="EMBL/GenBank/DDBJ databases">
        <authorList>
            <person name="Lindestad O."/>
        </authorList>
    </citation>
    <scope>NUCLEOTIDE SEQUENCE</scope>
</reference>
<evidence type="ECO:0000256" key="1">
    <source>
        <dbReference type="SAM" id="MobiDB-lite"/>
    </source>
</evidence>
<accession>A0A8S4QR72</accession>
<organism evidence="2 3">
    <name type="scientific">Pararge aegeria aegeria</name>
    <dbReference type="NCBI Taxonomy" id="348720"/>
    <lineage>
        <taxon>Eukaryota</taxon>
        <taxon>Metazoa</taxon>
        <taxon>Ecdysozoa</taxon>
        <taxon>Arthropoda</taxon>
        <taxon>Hexapoda</taxon>
        <taxon>Insecta</taxon>
        <taxon>Pterygota</taxon>
        <taxon>Neoptera</taxon>
        <taxon>Endopterygota</taxon>
        <taxon>Lepidoptera</taxon>
        <taxon>Glossata</taxon>
        <taxon>Ditrysia</taxon>
        <taxon>Papilionoidea</taxon>
        <taxon>Nymphalidae</taxon>
        <taxon>Satyrinae</taxon>
        <taxon>Satyrini</taxon>
        <taxon>Parargina</taxon>
        <taxon>Pararge</taxon>
    </lineage>
</organism>
<evidence type="ECO:0000313" key="3">
    <source>
        <dbReference type="Proteomes" id="UP000838756"/>
    </source>
</evidence>
<keyword evidence="3" id="KW-1185">Reference proteome</keyword>
<sequence length="173" mass="19749">MVDEARALSHRRPRPSCSYQVPPTDSAVSVDSDDNLFRIISLRRKLNLHPWSAPRSPTNSINNVNVSSNQLCETESTSLEEIEQREKEKETVESEEEAEVEVEVVTEELVEEEDYTPSYSPVLDDEMLILNNILHNLSISERQLQPQPFPAPSRWVPSLATILEEEVITIHLE</sequence>
<dbReference type="EMBL" id="CAKXAJ010018813">
    <property type="protein sequence ID" value="CAH2217931.1"/>
    <property type="molecule type" value="Genomic_DNA"/>
</dbReference>
<feature type="compositionally biased region" description="Basic and acidic residues" evidence="1">
    <location>
        <begin position="82"/>
        <end position="92"/>
    </location>
</feature>
<dbReference type="Proteomes" id="UP000838756">
    <property type="component" value="Unassembled WGS sequence"/>
</dbReference>
<comment type="caution">
    <text evidence="2">The sequence shown here is derived from an EMBL/GenBank/DDBJ whole genome shotgun (WGS) entry which is preliminary data.</text>
</comment>